<name>S2J3D8_MUCC1</name>
<keyword evidence="2" id="KW-1185">Reference proteome</keyword>
<dbReference type="Proteomes" id="UP000014254">
    <property type="component" value="Unassembled WGS sequence"/>
</dbReference>
<dbReference type="EMBL" id="KE124034">
    <property type="protein sequence ID" value="EPB84631.1"/>
    <property type="molecule type" value="Genomic_DNA"/>
</dbReference>
<protein>
    <submittedName>
        <fullName evidence="1">Uncharacterized protein</fullName>
    </submittedName>
</protein>
<dbReference type="AlphaFoldDB" id="S2J3D8"/>
<accession>S2J3D8</accession>
<dbReference type="InParanoid" id="S2J3D8"/>
<evidence type="ECO:0000313" key="2">
    <source>
        <dbReference type="Proteomes" id="UP000014254"/>
    </source>
</evidence>
<organism evidence="1 2">
    <name type="scientific">Mucor circinelloides f. circinelloides (strain 1006PhL)</name>
    <name type="common">Mucormycosis agent</name>
    <name type="synonym">Calyptromyces circinelloides</name>
    <dbReference type="NCBI Taxonomy" id="1220926"/>
    <lineage>
        <taxon>Eukaryota</taxon>
        <taxon>Fungi</taxon>
        <taxon>Fungi incertae sedis</taxon>
        <taxon>Mucoromycota</taxon>
        <taxon>Mucoromycotina</taxon>
        <taxon>Mucoromycetes</taxon>
        <taxon>Mucorales</taxon>
        <taxon>Mucorineae</taxon>
        <taxon>Mucoraceae</taxon>
        <taxon>Mucor</taxon>
    </lineage>
</organism>
<evidence type="ECO:0000313" key="1">
    <source>
        <dbReference type="EMBL" id="EPB84631.1"/>
    </source>
</evidence>
<sequence>MRIGFSGTSSDIVINPNYAKQLASRRPVIPPCAKDAHLIYLNGIGHLSGYCTYSTRLELEAWLPMQKQDHDCCIEHFAEEKTIPVRSQQTLPLN</sequence>
<proteinExistence type="predicted"/>
<dbReference type="VEuPathDB" id="FungiDB:HMPREF1544_08648"/>
<gene>
    <name evidence="1" type="ORF">HMPREF1544_08648</name>
</gene>
<reference evidence="2" key="1">
    <citation type="submission" date="2013-05" db="EMBL/GenBank/DDBJ databases">
        <title>The Genome sequence of Mucor circinelloides f. circinelloides 1006PhL.</title>
        <authorList>
            <consortium name="The Broad Institute Genomics Platform"/>
            <person name="Cuomo C."/>
            <person name="Earl A."/>
            <person name="Findley K."/>
            <person name="Lee S.C."/>
            <person name="Walker B."/>
            <person name="Young S."/>
            <person name="Zeng Q."/>
            <person name="Gargeya S."/>
            <person name="Fitzgerald M."/>
            <person name="Haas B."/>
            <person name="Abouelleil A."/>
            <person name="Allen A.W."/>
            <person name="Alvarado L."/>
            <person name="Arachchi H.M."/>
            <person name="Berlin A.M."/>
            <person name="Chapman S.B."/>
            <person name="Gainer-Dewar J."/>
            <person name="Goldberg J."/>
            <person name="Griggs A."/>
            <person name="Gujja S."/>
            <person name="Hansen M."/>
            <person name="Howarth C."/>
            <person name="Imamovic A."/>
            <person name="Ireland A."/>
            <person name="Larimer J."/>
            <person name="McCowan C."/>
            <person name="Murphy C."/>
            <person name="Pearson M."/>
            <person name="Poon T.W."/>
            <person name="Priest M."/>
            <person name="Roberts A."/>
            <person name="Saif S."/>
            <person name="Shea T."/>
            <person name="Sisk P."/>
            <person name="Sykes S."/>
            <person name="Wortman J."/>
            <person name="Nusbaum C."/>
            <person name="Birren B."/>
        </authorList>
    </citation>
    <scope>NUCLEOTIDE SEQUENCE [LARGE SCALE GENOMIC DNA]</scope>
    <source>
        <strain evidence="2">1006PhL</strain>
    </source>
</reference>